<reference evidence="2 3" key="1">
    <citation type="submission" date="2018-10" db="EMBL/GenBank/DDBJ databases">
        <authorList>
            <person name="Zhang X."/>
        </authorList>
    </citation>
    <scope>NUCLEOTIDE SEQUENCE [LARGE SCALE GENOMIC DNA]</scope>
    <source>
        <strain evidence="2 3">SK-G1</strain>
    </source>
</reference>
<feature type="domain" description="Methyltransferase FkbM" evidence="1">
    <location>
        <begin position="60"/>
        <end position="209"/>
    </location>
</feature>
<dbReference type="PANTHER" id="PTHR34203">
    <property type="entry name" value="METHYLTRANSFERASE, FKBM FAMILY PROTEIN"/>
    <property type="match status" value="1"/>
</dbReference>
<dbReference type="RefSeq" id="WP_120765224.1">
    <property type="nucleotide sequence ID" value="NZ_CP033169.1"/>
</dbReference>
<dbReference type="Pfam" id="PF05050">
    <property type="entry name" value="Methyltransf_21"/>
    <property type="match status" value="1"/>
</dbReference>
<dbReference type="SUPFAM" id="SSF53335">
    <property type="entry name" value="S-adenosyl-L-methionine-dependent methyltransferases"/>
    <property type="match status" value="1"/>
</dbReference>
<proteinExistence type="predicted"/>
<dbReference type="Gene3D" id="3.40.50.150">
    <property type="entry name" value="Vaccinia Virus protein VP39"/>
    <property type="match status" value="1"/>
</dbReference>
<evidence type="ECO:0000259" key="1">
    <source>
        <dbReference type="Pfam" id="PF05050"/>
    </source>
</evidence>
<keyword evidence="2" id="KW-0808">Transferase</keyword>
<gene>
    <name evidence="2" type="ORF">D2962_00470</name>
</gene>
<name>A0A3G2R2C0_9FIRM</name>
<organism evidence="2 3">
    <name type="scientific">Biomaibacter acetigenes</name>
    <dbReference type="NCBI Taxonomy" id="2316383"/>
    <lineage>
        <taxon>Bacteria</taxon>
        <taxon>Bacillati</taxon>
        <taxon>Bacillota</taxon>
        <taxon>Clostridia</taxon>
        <taxon>Thermosediminibacterales</taxon>
        <taxon>Tepidanaerobacteraceae</taxon>
        <taxon>Biomaibacter</taxon>
    </lineage>
</organism>
<dbReference type="PANTHER" id="PTHR34203:SF15">
    <property type="entry name" value="SLL1173 PROTEIN"/>
    <property type="match status" value="1"/>
</dbReference>
<dbReference type="GO" id="GO:0008168">
    <property type="term" value="F:methyltransferase activity"/>
    <property type="evidence" value="ECO:0007669"/>
    <property type="project" value="UniProtKB-KW"/>
</dbReference>
<evidence type="ECO:0000313" key="2">
    <source>
        <dbReference type="EMBL" id="AYO29278.1"/>
    </source>
</evidence>
<dbReference type="AlphaFoldDB" id="A0A3G2R2C0"/>
<dbReference type="InterPro" id="IPR006342">
    <property type="entry name" value="FkbM_mtfrase"/>
</dbReference>
<dbReference type="CDD" id="cd02440">
    <property type="entry name" value="AdoMet_MTases"/>
    <property type="match status" value="1"/>
</dbReference>
<keyword evidence="2" id="KW-0489">Methyltransferase</keyword>
<dbReference type="InterPro" id="IPR052514">
    <property type="entry name" value="SAM-dependent_MTase"/>
</dbReference>
<dbReference type="GO" id="GO:0032259">
    <property type="term" value="P:methylation"/>
    <property type="evidence" value="ECO:0007669"/>
    <property type="project" value="UniProtKB-KW"/>
</dbReference>
<keyword evidence="3" id="KW-1185">Reference proteome</keyword>
<sequence>MRGTYIGNNKMLVLTVWGGSLLVPSEDLSIVPELLINGSIELPLTRYMIKNIKRENIVFDIGANIGYFTVLAGKLVGPGGKVIAFEPNPYLYRFLSDNVSLNCLHDRVTLNQKAVYSSSAKINFYMALKFMGNSSINCHDREYFKRFEDEIKEITVEAEPLDIYLKSFDHIDLVKMDIEGGEYQAFLGMKGLMEQKVVKTVVFELNKMMLKDDREPFIQNLKQMETIFNRSFFKLSDEGDLVPISVNDLAAMDFCADIVLKC</sequence>
<accession>A0A3G2R2C0</accession>
<dbReference type="InterPro" id="IPR029063">
    <property type="entry name" value="SAM-dependent_MTases_sf"/>
</dbReference>
<dbReference type="NCBIfam" id="TIGR01444">
    <property type="entry name" value="fkbM_fam"/>
    <property type="match status" value="1"/>
</dbReference>
<dbReference type="KEGG" id="bacg:D2962_00470"/>
<evidence type="ECO:0000313" key="3">
    <source>
        <dbReference type="Proteomes" id="UP000280960"/>
    </source>
</evidence>
<dbReference type="EMBL" id="CP033169">
    <property type="protein sequence ID" value="AYO29278.1"/>
    <property type="molecule type" value="Genomic_DNA"/>
</dbReference>
<dbReference type="Proteomes" id="UP000280960">
    <property type="component" value="Chromosome"/>
</dbReference>
<protein>
    <submittedName>
        <fullName evidence="2">FkbM family methyltransferase</fullName>
    </submittedName>
</protein>